<dbReference type="Gene3D" id="3.30.565.10">
    <property type="entry name" value="Histidine kinase-like ATPase, C-terminal domain"/>
    <property type="match status" value="1"/>
</dbReference>
<dbReference type="Pfam" id="PF06580">
    <property type="entry name" value="His_kinase"/>
    <property type="match status" value="1"/>
</dbReference>
<dbReference type="RefSeq" id="WP_133558166.1">
    <property type="nucleotide sequence ID" value="NZ_SNWM01000005.1"/>
</dbReference>
<dbReference type="EMBL" id="SNWM01000005">
    <property type="protein sequence ID" value="TDO19973.1"/>
    <property type="molecule type" value="Genomic_DNA"/>
</dbReference>
<dbReference type="AlphaFoldDB" id="A0A4R6ICJ0"/>
<dbReference type="InterPro" id="IPR036890">
    <property type="entry name" value="HATPase_C_sf"/>
</dbReference>
<dbReference type="PANTHER" id="PTHR34220">
    <property type="entry name" value="SENSOR HISTIDINE KINASE YPDA"/>
    <property type="match status" value="1"/>
</dbReference>
<organism evidence="3 4">
    <name type="scientific">Pedobacter duraquae</name>
    <dbReference type="NCBI Taxonomy" id="425511"/>
    <lineage>
        <taxon>Bacteria</taxon>
        <taxon>Pseudomonadati</taxon>
        <taxon>Bacteroidota</taxon>
        <taxon>Sphingobacteriia</taxon>
        <taxon>Sphingobacteriales</taxon>
        <taxon>Sphingobacteriaceae</taxon>
        <taxon>Pedobacter</taxon>
    </lineage>
</organism>
<feature type="transmembrane region" description="Helical" evidence="1">
    <location>
        <begin position="115"/>
        <end position="134"/>
    </location>
</feature>
<dbReference type="InterPro" id="IPR010559">
    <property type="entry name" value="Sig_transdc_His_kin_internal"/>
</dbReference>
<feature type="transmembrane region" description="Helical" evidence="1">
    <location>
        <begin position="7"/>
        <end position="25"/>
    </location>
</feature>
<dbReference type="GO" id="GO:0016020">
    <property type="term" value="C:membrane"/>
    <property type="evidence" value="ECO:0007669"/>
    <property type="project" value="InterPro"/>
</dbReference>
<keyword evidence="4" id="KW-1185">Reference proteome</keyword>
<dbReference type="GO" id="GO:0000155">
    <property type="term" value="F:phosphorelay sensor kinase activity"/>
    <property type="evidence" value="ECO:0007669"/>
    <property type="project" value="InterPro"/>
</dbReference>
<gene>
    <name evidence="3" type="ORF">CLV32_3729</name>
</gene>
<keyword evidence="3" id="KW-0808">Transferase</keyword>
<keyword evidence="1" id="KW-0472">Membrane</keyword>
<dbReference type="InterPro" id="IPR050640">
    <property type="entry name" value="Bact_2-comp_sensor_kinase"/>
</dbReference>
<evidence type="ECO:0000313" key="4">
    <source>
        <dbReference type="Proteomes" id="UP000295499"/>
    </source>
</evidence>
<accession>A0A4R6ICJ0</accession>
<name>A0A4R6ICJ0_9SPHI</name>
<protein>
    <submittedName>
        <fullName evidence="3">Histidine kinase</fullName>
    </submittedName>
</protein>
<keyword evidence="3" id="KW-0418">Kinase</keyword>
<dbReference type="PANTHER" id="PTHR34220:SF7">
    <property type="entry name" value="SENSOR HISTIDINE KINASE YPDA"/>
    <property type="match status" value="1"/>
</dbReference>
<evidence type="ECO:0000313" key="3">
    <source>
        <dbReference type="EMBL" id="TDO19973.1"/>
    </source>
</evidence>
<dbReference type="OrthoDB" id="9809908at2"/>
<feature type="transmembrane region" description="Helical" evidence="1">
    <location>
        <begin position="45"/>
        <end position="66"/>
    </location>
</feature>
<dbReference type="Proteomes" id="UP000295499">
    <property type="component" value="Unassembled WGS sequence"/>
</dbReference>
<feature type="transmembrane region" description="Helical" evidence="1">
    <location>
        <begin position="75"/>
        <end position="95"/>
    </location>
</feature>
<keyword evidence="1" id="KW-1133">Transmembrane helix</keyword>
<comment type="caution">
    <text evidence="3">The sequence shown here is derived from an EMBL/GenBank/DDBJ whole genome shotgun (WGS) entry which is preliminary data.</text>
</comment>
<keyword evidence="1" id="KW-0812">Transmembrane</keyword>
<feature type="domain" description="Signal transduction histidine kinase internal region" evidence="2">
    <location>
        <begin position="151"/>
        <end position="226"/>
    </location>
</feature>
<evidence type="ECO:0000259" key="2">
    <source>
        <dbReference type="Pfam" id="PF06580"/>
    </source>
</evidence>
<evidence type="ECO:0000256" key="1">
    <source>
        <dbReference type="SAM" id="Phobius"/>
    </source>
</evidence>
<sequence>MKVKTGILAIVFLVFYAMVHLGGHLPDLYYGKFSYIDERSYDQRLMSLLTDILMSFLFTLSTYYALYCFYPRRRYISLICILVVAFITCFTMSYWGTQWLSADHLRISRFFRTEVLYNAFYCIFAMVFYFVQYAQFKELQERDLALENRLASLSFLRSQINPHFLFNNLNNIYSMVYHNSAQSLPAISGLSDLLRYMIYDDKDMSTLEKEVHYIEQYIALEQLRFEAPSKIKFNYTNDGLPAQLPPLLLIPFVENAFKHGNISSEREWLTITISTTASNQILLNCTNEVRVKRKDLTGGIGIDNVRKRLALLYPDNHNLTISQHQDKFTVNLTLGIYRQL</sequence>
<proteinExistence type="predicted"/>
<reference evidence="3 4" key="1">
    <citation type="submission" date="2019-03" db="EMBL/GenBank/DDBJ databases">
        <title>Genomic Encyclopedia of Archaeal and Bacterial Type Strains, Phase II (KMG-II): from individual species to whole genera.</title>
        <authorList>
            <person name="Goeker M."/>
        </authorList>
    </citation>
    <scope>NUCLEOTIDE SEQUENCE [LARGE SCALE GENOMIC DNA]</scope>
    <source>
        <strain evidence="3 4">DSM 19034</strain>
    </source>
</reference>